<name>A0A6C0KFE8_9ZZZZ</name>
<evidence type="ECO:0000313" key="1">
    <source>
        <dbReference type="EMBL" id="QHU15497.1"/>
    </source>
</evidence>
<protein>
    <submittedName>
        <fullName evidence="1">Uncharacterized protein</fullName>
    </submittedName>
</protein>
<dbReference type="EMBL" id="MN740862">
    <property type="protein sequence ID" value="QHU15497.1"/>
    <property type="molecule type" value="Genomic_DNA"/>
</dbReference>
<accession>A0A6C0KFE8</accession>
<organism evidence="1">
    <name type="scientific">viral metagenome</name>
    <dbReference type="NCBI Taxonomy" id="1070528"/>
    <lineage>
        <taxon>unclassified sequences</taxon>
        <taxon>metagenomes</taxon>
        <taxon>organismal metagenomes</taxon>
    </lineage>
</organism>
<reference evidence="1" key="1">
    <citation type="journal article" date="2020" name="Nature">
        <title>Giant virus diversity and host interactions through global metagenomics.</title>
        <authorList>
            <person name="Schulz F."/>
            <person name="Roux S."/>
            <person name="Paez-Espino D."/>
            <person name="Jungbluth S."/>
            <person name="Walsh D.A."/>
            <person name="Denef V.J."/>
            <person name="McMahon K.D."/>
            <person name="Konstantinidis K.T."/>
            <person name="Eloe-Fadrosh E.A."/>
            <person name="Kyrpides N.C."/>
            <person name="Woyke T."/>
        </authorList>
    </citation>
    <scope>NUCLEOTIDE SEQUENCE</scope>
    <source>
        <strain evidence="1">GVMAG-S-1103017-68</strain>
    </source>
</reference>
<dbReference type="AlphaFoldDB" id="A0A6C0KFE8"/>
<proteinExistence type="predicted"/>
<sequence length="89" mass="10055">MTCLNLEFLFFTHRIYDCSLVDHVGRARTPGNGGGSVGFCFFSPWRLGFFLAADCPFDRLDPFGMTCGYPSKAVRVEKKYTELQNKSSK</sequence>